<evidence type="ECO:0000256" key="3">
    <source>
        <dbReference type="ARBA" id="ARBA00023015"/>
    </source>
</evidence>
<evidence type="ECO:0000259" key="7">
    <source>
        <dbReference type="PROSITE" id="PS50048"/>
    </source>
</evidence>
<protein>
    <recommendedName>
        <fullName evidence="7">Zn(2)-C6 fungal-type domain-containing protein</fullName>
    </recommendedName>
</protein>
<keyword evidence="9" id="KW-1185">Reference proteome</keyword>
<dbReference type="PANTHER" id="PTHR47660">
    <property type="entry name" value="TRANSCRIPTION FACTOR WITH C2H2 AND ZN(2)-CYS(6) DNA BINDING DOMAIN (EUROFUNG)-RELATED-RELATED"/>
    <property type="match status" value="1"/>
</dbReference>
<evidence type="ECO:0000256" key="4">
    <source>
        <dbReference type="ARBA" id="ARBA00023163"/>
    </source>
</evidence>
<dbReference type="CDD" id="cd00067">
    <property type="entry name" value="GAL4"/>
    <property type="match status" value="1"/>
</dbReference>
<dbReference type="PROSITE" id="PS00463">
    <property type="entry name" value="ZN2_CY6_FUNGAL_1"/>
    <property type="match status" value="1"/>
</dbReference>
<keyword evidence="1" id="KW-0479">Metal-binding</keyword>
<dbReference type="PANTHER" id="PTHR47660:SF3">
    <property type="entry name" value="FINGER DOMAIN PROTEIN, PUTATIVE (AFU_ORTHOLOGUE AFUA_4G03310)-RELATED"/>
    <property type="match status" value="1"/>
</dbReference>
<dbReference type="SMART" id="SM00066">
    <property type="entry name" value="GAL4"/>
    <property type="match status" value="1"/>
</dbReference>
<dbReference type="PROSITE" id="PS50048">
    <property type="entry name" value="ZN2_CY6_FUNGAL_2"/>
    <property type="match status" value="1"/>
</dbReference>
<accession>A0ABR3W715</accession>
<dbReference type="InterPro" id="IPR036864">
    <property type="entry name" value="Zn2-C6_fun-type_DNA-bd_sf"/>
</dbReference>
<dbReference type="CDD" id="cd12148">
    <property type="entry name" value="fungal_TF_MHR"/>
    <property type="match status" value="1"/>
</dbReference>
<evidence type="ECO:0000256" key="5">
    <source>
        <dbReference type="ARBA" id="ARBA00023242"/>
    </source>
</evidence>
<evidence type="ECO:0000256" key="1">
    <source>
        <dbReference type="ARBA" id="ARBA00022723"/>
    </source>
</evidence>
<feature type="compositionally biased region" description="Low complexity" evidence="6">
    <location>
        <begin position="89"/>
        <end position="107"/>
    </location>
</feature>
<keyword evidence="3" id="KW-0805">Transcription regulation</keyword>
<proteinExistence type="predicted"/>
<keyword evidence="5" id="KW-0539">Nucleus</keyword>
<keyword evidence="4" id="KW-0804">Transcription</keyword>
<feature type="compositionally biased region" description="Low complexity" evidence="6">
    <location>
        <begin position="115"/>
        <end position="138"/>
    </location>
</feature>
<comment type="caution">
    <text evidence="8">The sequence shown here is derived from an EMBL/GenBank/DDBJ whole genome shotgun (WGS) entry which is preliminary data.</text>
</comment>
<feature type="domain" description="Zn(2)-C6 fungal-type" evidence="7">
    <location>
        <begin position="13"/>
        <end position="43"/>
    </location>
</feature>
<evidence type="ECO:0000256" key="2">
    <source>
        <dbReference type="ARBA" id="ARBA00022833"/>
    </source>
</evidence>
<feature type="region of interest" description="Disordered" evidence="6">
    <location>
        <begin position="86"/>
        <end position="150"/>
    </location>
</feature>
<name>A0ABR3W715_9PEZI</name>
<dbReference type="Gene3D" id="4.10.240.10">
    <property type="entry name" value="Zn(2)-C6 fungal-type DNA-binding domain"/>
    <property type="match status" value="1"/>
</dbReference>
<evidence type="ECO:0000313" key="9">
    <source>
        <dbReference type="Proteomes" id="UP001583177"/>
    </source>
</evidence>
<dbReference type="EMBL" id="JAWRVE010000138">
    <property type="protein sequence ID" value="KAL1854496.1"/>
    <property type="molecule type" value="Genomic_DNA"/>
</dbReference>
<evidence type="ECO:0000256" key="6">
    <source>
        <dbReference type="SAM" id="MobiDB-lite"/>
    </source>
</evidence>
<dbReference type="Proteomes" id="UP001583177">
    <property type="component" value="Unassembled WGS sequence"/>
</dbReference>
<keyword evidence="2" id="KW-0862">Zinc</keyword>
<sequence length="453" mass="49407">MSASRYSISRQKACQHCSAAKAKCDRQQDCCGRCALRGLECRYPDRHSRTPAASPNSGRLNLDDSTIVSTDPIRLPAFVQMPLNLSTNPAMRTPATPRRSTTPAFTPSGDGTRPTVTSSTTSAGSTPASASASATAYSHGQNPSPNATEPLADAEFCCPINADHISSRWLNPYVPIPGQEVKKYPANIKAFIPRILASYASVAVRGKGIPPFIHPAQLQPSLARPPLSTCLSLVRVCERLLPGSDGAAADVLQREMSGLFAQHASMADDAATLLSAFQAHLLYAMVLFFRLGHRDAGRSLRQAMMDLQSLASLCCGRGLVCVAEQEGARPRWEAWIVAEAKRRTLYVMYLFDSVLSTHEGMPTFFGTELRGLPAPAAKHLWEAQTRRDWETAYNNHLADWAEGGLRIDELWPAPPWLDGPGVVERRDRVDRWLDEIDGFGTMLYAVSSSSHNS</sequence>
<gene>
    <name evidence="8" type="ORF">Daus18300_011417</name>
</gene>
<dbReference type="InterPro" id="IPR001138">
    <property type="entry name" value="Zn2Cys6_DnaBD"/>
</dbReference>
<reference evidence="8 9" key="1">
    <citation type="journal article" date="2024" name="IMA Fungus">
        <title>IMA Genome - F19 : A genome assembly and annotation guide to empower mycologists, including annotated draft genome sequences of Ceratocystis pirilliformis, Diaporthe australafricana, Fusarium ophioides, Paecilomyces lecythidis, and Sporothrix stenoceras.</title>
        <authorList>
            <person name="Aylward J."/>
            <person name="Wilson A.M."/>
            <person name="Visagie C.M."/>
            <person name="Spraker J."/>
            <person name="Barnes I."/>
            <person name="Buitendag C."/>
            <person name="Ceriani C."/>
            <person name="Del Mar Angel L."/>
            <person name="du Plessis D."/>
            <person name="Fuchs T."/>
            <person name="Gasser K."/>
            <person name="Kramer D."/>
            <person name="Li W."/>
            <person name="Munsamy K."/>
            <person name="Piso A."/>
            <person name="Price J.L."/>
            <person name="Sonnekus B."/>
            <person name="Thomas C."/>
            <person name="van der Nest A."/>
            <person name="van Dijk A."/>
            <person name="van Heerden A."/>
            <person name="van Vuuren N."/>
            <person name="Yilmaz N."/>
            <person name="Duong T.A."/>
            <person name="van der Merwe N.A."/>
            <person name="Wingfield M.J."/>
            <person name="Wingfield B.D."/>
        </authorList>
    </citation>
    <scope>NUCLEOTIDE SEQUENCE [LARGE SCALE GENOMIC DNA]</scope>
    <source>
        <strain evidence="8 9">CMW 18300</strain>
    </source>
</reference>
<evidence type="ECO:0000313" key="8">
    <source>
        <dbReference type="EMBL" id="KAL1854496.1"/>
    </source>
</evidence>
<dbReference type="SUPFAM" id="SSF57701">
    <property type="entry name" value="Zn2/Cys6 DNA-binding domain"/>
    <property type="match status" value="1"/>
</dbReference>
<organism evidence="8 9">
    <name type="scientific">Diaporthe australafricana</name>
    <dbReference type="NCBI Taxonomy" id="127596"/>
    <lineage>
        <taxon>Eukaryota</taxon>
        <taxon>Fungi</taxon>
        <taxon>Dikarya</taxon>
        <taxon>Ascomycota</taxon>
        <taxon>Pezizomycotina</taxon>
        <taxon>Sordariomycetes</taxon>
        <taxon>Sordariomycetidae</taxon>
        <taxon>Diaporthales</taxon>
        <taxon>Diaporthaceae</taxon>
        <taxon>Diaporthe</taxon>
    </lineage>
</organism>
<dbReference type="Pfam" id="PF00172">
    <property type="entry name" value="Zn_clus"/>
    <property type="match status" value="1"/>
</dbReference>